<gene>
    <name evidence="2" type="ORF">IV02_06390</name>
</gene>
<evidence type="ECO:0000256" key="1">
    <source>
        <dbReference type="SAM" id="Phobius"/>
    </source>
</evidence>
<keyword evidence="1" id="KW-1133">Transmembrane helix</keyword>
<sequence length="401" mass="44904">MVLSGFADISKPLLSIIILQKLWTSNFGFVSLNIDVLAFFSALLTPWFIVYMQMAKQEIHTAYSSVLAVVYPAACLTAATYIVVSLILLNLAGGLRLDTATFIILRAISLILSTINSLNQCVLIKHGKCRAVLITQTLLLFWAILIYLSFGVLLDDENLVGAGLALLIMDITTYYYSSKKATKLTPRSAPGNWFEYKSVSHNLSAQRAILIPELGTALTISASLLCITAATFVTMGLEYQQYRTPLAFMAAMWLISSKIVNLLISTATPSASFFSLSDFLYTVRFTWYVPCLLLSIAYCLYPPHTDELFLKIATPILYFPAMIAVISINGTIRLGGKNMLLYRANLLMLTIYFFPASIFITFKYIPLELVIHAVGVSYLFRIGLIYWLHFKTNFPEDIKWR</sequence>
<feature type="transmembrane region" description="Helical" evidence="1">
    <location>
        <begin position="29"/>
        <end position="50"/>
    </location>
</feature>
<reference evidence="2 3" key="1">
    <citation type="submission" date="2014-07" db="EMBL/GenBank/DDBJ databases">
        <title>Draft Genome Sequences of Environmental Pseudomonas syringae strains.</title>
        <authorList>
            <person name="Baltrus D.A."/>
            <person name="Berge O."/>
            <person name="Morris C."/>
        </authorList>
    </citation>
    <scope>NUCLEOTIDE SEQUENCE [LARGE SCALE GENOMIC DNA]</scope>
    <source>
        <strain evidence="2 3">CEB003</strain>
    </source>
</reference>
<keyword evidence="1" id="KW-0812">Transmembrane</keyword>
<organism evidence="2 3">
    <name type="scientific">Pseudomonas syringae</name>
    <dbReference type="NCBI Taxonomy" id="317"/>
    <lineage>
        <taxon>Bacteria</taxon>
        <taxon>Pseudomonadati</taxon>
        <taxon>Pseudomonadota</taxon>
        <taxon>Gammaproteobacteria</taxon>
        <taxon>Pseudomonadales</taxon>
        <taxon>Pseudomonadaceae</taxon>
        <taxon>Pseudomonas</taxon>
    </lineage>
</organism>
<accession>A0A085VCW3</accession>
<dbReference type="Proteomes" id="UP000028643">
    <property type="component" value="Unassembled WGS sequence"/>
</dbReference>
<feature type="transmembrane region" description="Helical" evidence="1">
    <location>
        <begin position="346"/>
        <end position="365"/>
    </location>
</feature>
<comment type="caution">
    <text evidence="2">The sequence shown here is derived from an EMBL/GenBank/DDBJ whole genome shotgun (WGS) entry which is preliminary data.</text>
</comment>
<evidence type="ECO:0008006" key="4">
    <source>
        <dbReference type="Google" id="ProtNLM"/>
    </source>
</evidence>
<protein>
    <recommendedName>
        <fullName evidence="4">O-antigen/teichoic acid export membrane protein</fullName>
    </recommendedName>
</protein>
<keyword evidence="1" id="KW-0472">Membrane</keyword>
<feature type="transmembrane region" description="Helical" evidence="1">
    <location>
        <begin position="371"/>
        <end position="390"/>
    </location>
</feature>
<dbReference type="EMBL" id="JPQT01000085">
    <property type="protein sequence ID" value="KFE53276.1"/>
    <property type="molecule type" value="Genomic_DNA"/>
</dbReference>
<feature type="transmembrane region" description="Helical" evidence="1">
    <location>
        <begin position="316"/>
        <end position="334"/>
    </location>
</feature>
<feature type="transmembrane region" description="Helical" evidence="1">
    <location>
        <begin position="285"/>
        <end position="304"/>
    </location>
</feature>
<feature type="transmembrane region" description="Helical" evidence="1">
    <location>
        <begin position="159"/>
        <end position="177"/>
    </location>
</feature>
<name>A0A085VCW3_PSESX</name>
<feature type="transmembrane region" description="Helical" evidence="1">
    <location>
        <begin position="62"/>
        <end position="88"/>
    </location>
</feature>
<dbReference type="PATRIC" id="fig|317.174.peg.1302"/>
<evidence type="ECO:0000313" key="2">
    <source>
        <dbReference type="EMBL" id="KFE53276.1"/>
    </source>
</evidence>
<feature type="transmembrane region" description="Helical" evidence="1">
    <location>
        <begin position="214"/>
        <end position="234"/>
    </location>
</feature>
<dbReference type="AlphaFoldDB" id="A0A085VCW3"/>
<feature type="transmembrane region" description="Helical" evidence="1">
    <location>
        <begin position="100"/>
        <end position="119"/>
    </location>
</feature>
<proteinExistence type="predicted"/>
<feature type="transmembrane region" description="Helical" evidence="1">
    <location>
        <begin position="131"/>
        <end position="153"/>
    </location>
</feature>
<evidence type="ECO:0000313" key="3">
    <source>
        <dbReference type="Proteomes" id="UP000028643"/>
    </source>
</evidence>
<feature type="transmembrane region" description="Helical" evidence="1">
    <location>
        <begin position="246"/>
        <end position="264"/>
    </location>
</feature>